<accession>A0AA37TG25</accession>
<name>A0AA37TG25_9HYPH</name>
<dbReference type="AlphaFoldDB" id="A0AA37TG25"/>
<evidence type="ECO:0000313" key="1">
    <source>
        <dbReference type="EMBL" id="GLS68701.1"/>
    </source>
</evidence>
<dbReference type="RefSeq" id="WP_238199843.1">
    <property type="nucleotide sequence ID" value="NZ_BPQZ01000048.1"/>
</dbReference>
<protein>
    <submittedName>
        <fullName evidence="1">Uncharacterized protein</fullName>
    </submittedName>
</protein>
<comment type="caution">
    <text evidence="1">The sequence shown here is derived from an EMBL/GenBank/DDBJ whole genome shotgun (WGS) entry which is preliminary data.</text>
</comment>
<gene>
    <name evidence="1" type="ORF">GCM10007890_07130</name>
</gene>
<sequence length="71" mass="7797">MNETHQILTCIAEALGVPVETFTGPFAESDAAMLGELISMWLSMGRGADRNKVLGYTRAILAAQQQVEMRR</sequence>
<organism evidence="1 2">
    <name type="scientific">Methylobacterium tardum</name>
    <dbReference type="NCBI Taxonomy" id="374432"/>
    <lineage>
        <taxon>Bacteria</taxon>
        <taxon>Pseudomonadati</taxon>
        <taxon>Pseudomonadota</taxon>
        <taxon>Alphaproteobacteria</taxon>
        <taxon>Hyphomicrobiales</taxon>
        <taxon>Methylobacteriaceae</taxon>
        <taxon>Methylobacterium</taxon>
    </lineage>
</organism>
<proteinExistence type="predicted"/>
<dbReference type="Proteomes" id="UP001157440">
    <property type="component" value="Unassembled WGS sequence"/>
</dbReference>
<reference evidence="2" key="1">
    <citation type="journal article" date="2019" name="Int. J. Syst. Evol. Microbiol.">
        <title>The Global Catalogue of Microorganisms (GCM) 10K type strain sequencing project: providing services to taxonomists for standard genome sequencing and annotation.</title>
        <authorList>
            <consortium name="The Broad Institute Genomics Platform"/>
            <consortium name="The Broad Institute Genome Sequencing Center for Infectious Disease"/>
            <person name="Wu L."/>
            <person name="Ma J."/>
        </authorList>
    </citation>
    <scope>NUCLEOTIDE SEQUENCE [LARGE SCALE GENOMIC DNA]</scope>
    <source>
        <strain evidence="2">NBRC 103632</strain>
    </source>
</reference>
<keyword evidence="2" id="KW-1185">Reference proteome</keyword>
<evidence type="ECO:0000313" key="2">
    <source>
        <dbReference type="Proteomes" id="UP001157440"/>
    </source>
</evidence>
<dbReference type="EMBL" id="BSPL01000007">
    <property type="protein sequence ID" value="GLS68701.1"/>
    <property type="molecule type" value="Genomic_DNA"/>
</dbReference>